<keyword evidence="2" id="KW-1185">Reference proteome</keyword>
<name>A0A433QB93_9FUNG</name>
<organism evidence="1 2">
    <name type="scientific">Jimgerdemannia flammicorona</name>
    <dbReference type="NCBI Taxonomy" id="994334"/>
    <lineage>
        <taxon>Eukaryota</taxon>
        <taxon>Fungi</taxon>
        <taxon>Fungi incertae sedis</taxon>
        <taxon>Mucoromycota</taxon>
        <taxon>Mucoromycotina</taxon>
        <taxon>Endogonomycetes</taxon>
        <taxon>Endogonales</taxon>
        <taxon>Endogonaceae</taxon>
        <taxon>Jimgerdemannia</taxon>
    </lineage>
</organism>
<sequence length="73" mass="8152">MLPFVEKRICAKEKGWITWCDHLPFAPTSEAVLRELICSLIFAKILKRTSISGAAVEQVFKVPEGKDASFNQG</sequence>
<protein>
    <submittedName>
        <fullName evidence="1">Uncharacterized protein</fullName>
    </submittedName>
</protein>
<accession>A0A433QB93</accession>
<gene>
    <name evidence="1" type="ORF">BC938DRAFT_483853</name>
</gene>
<dbReference type="AlphaFoldDB" id="A0A433QB93"/>
<reference evidence="1 2" key="1">
    <citation type="journal article" date="2018" name="New Phytol.">
        <title>Phylogenomics of Endogonaceae and evolution of mycorrhizas within Mucoromycota.</title>
        <authorList>
            <person name="Chang Y."/>
            <person name="Desiro A."/>
            <person name="Na H."/>
            <person name="Sandor L."/>
            <person name="Lipzen A."/>
            <person name="Clum A."/>
            <person name="Barry K."/>
            <person name="Grigoriev I.V."/>
            <person name="Martin F.M."/>
            <person name="Stajich J.E."/>
            <person name="Smith M.E."/>
            <person name="Bonito G."/>
            <person name="Spatafora J.W."/>
        </authorList>
    </citation>
    <scope>NUCLEOTIDE SEQUENCE [LARGE SCALE GENOMIC DNA]</scope>
    <source>
        <strain evidence="1 2">AD002</strain>
    </source>
</reference>
<dbReference type="Proteomes" id="UP000274822">
    <property type="component" value="Unassembled WGS sequence"/>
</dbReference>
<comment type="caution">
    <text evidence="1">The sequence shown here is derived from an EMBL/GenBank/DDBJ whole genome shotgun (WGS) entry which is preliminary data.</text>
</comment>
<proteinExistence type="predicted"/>
<evidence type="ECO:0000313" key="2">
    <source>
        <dbReference type="Proteomes" id="UP000274822"/>
    </source>
</evidence>
<evidence type="ECO:0000313" key="1">
    <source>
        <dbReference type="EMBL" id="RUS26994.1"/>
    </source>
</evidence>
<dbReference type="EMBL" id="RBNJ01009266">
    <property type="protein sequence ID" value="RUS26994.1"/>
    <property type="molecule type" value="Genomic_DNA"/>
</dbReference>